<protein>
    <submittedName>
        <fullName evidence="1">Uncharacterized protein</fullName>
    </submittedName>
</protein>
<comment type="caution">
    <text evidence="1">The sequence shown here is derived from an EMBL/GenBank/DDBJ whole genome shotgun (WGS) entry which is preliminary data.</text>
</comment>
<organism evidence="1 2">
    <name type="scientific">OM182 bacterium MED-G24</name>
    <dbReference type="NCBI Taxonomy" id="1986255"/>
    <lineage>
        <taxon>Bacteria</taxon>
        <taxon>Pseudomonadati</taxon>
        <taxon>Pseudomonadota</taxon>
        <taxon>Gammaproteobacteria</taxon>
        <taxon>OMG group</taxon>
        <taxon>OM182 clade</taxon>
    </lineage>
</organism>
<reference evidence="1 2" key="1">
    <citation type="submission" date="2017-08" db="EMBL/GenBank/DDBJ databases">
        <title>Fine stratification of microbial communities through a metagenomic profile of the photic zone.</title>
        <authorList>
            <person name="Haro-Moreno J.M."/>
            <person name="Lopez-Perez M."/>
            <person name="De La Torre J."/>
            <person name="Picazo A."/>
            <person name="Camacho A."/>
            <person name="Rodriguez-Valera F."/>
        </authorList>
    </citation>
    <scope>NUCLEOTIDE SEQUENCE [LARGE SCALE GENOMIC DNA]</scope>
    <source>
        <strain evidence="1">MED-G24</strain>
    </source>
</reference>
<gene>
    <name evidence="1" type="ORF">CNE99_03940</name>
</gene>
<dbReference type="AlphaFoldDB" id="A0A2A5WVM8"/>
<accession>A0A2A5WVM8</accession>
<sequence length="74" mass="8590">MAFGSKFQDTRRGAQVEKHDVESPWYKRCVEVGSEKVDVLEKVALFALETRESSRDYFASLWSLRFDATEDDKP</sequence>
<proteinExistence type="predicted"/>
<evidence type="ECO:0000313" key="1">
    <source>
        <dbReference type="EMBL" id="PDH40323.1"/>
    </source>
</evidence>
<dbReference type="EMBL" id="NTKD01000013">
    <property type="protein sequence ID" value="PDH40323.1"/>
    <property type="molecule type" value="Genomic_DNA"/>
</dbReference>
<dbReference type="Proteomes" id="UP000219327">
    <property type="component" value="Unassembled WGS sequence"/>
</dbReference>
<name>A0A2A5WVM8_9GAMM</name>
<evidence type="ECO:0000313" key="2">
    <source>
        <dbReference type="Proteomes" id="UP000219327"/>
    </source>
</evidence>